<dbReference type="RefSeq" id="WP_338238542.1">
    <property type="nucleotide sequence ID" value="NZ_BQKE01000002.1"/>
</dbReference>
<evidence type="ECO:0000256" key="1">
    <source>
        <dbReference type="ARBA" id="ARBA00022729"/>
    </source>
</evidence>
<dbReference type="AlphaFoldDB" id="A0AAN4W0D0"/>
<feature type="domain" description="Glycosyl hydrolase-like 10" evidence="2">
    <location>
        <begin position="29"/>
        <end position="301"/>
    </location>
</feature>
<accession>A0AAN4W0D0</accession>
<dbReference type="Pfam" id="PF02638">
    <property type="entry name" value="GHL10"/>
    <property type="match status" value="1"/>
</dbReference>
<sequence length="369" mass="42671">MKKGILSFIIILLFGTISGFAKKSNEVTKGVWLTNVGSDAMFSYEGMVKVVEDCEKYGINTIYTVTWNRGYTLYPSSIMEDQFGISIDPKFEGRDPLKELIDLAKPKGIKVVAWFEFGFSYRYKDEGNTKLMDSRPDWVALDNQGNPAQKNNFYWMNAFNPEVQQFLTSLVLEVVNNYDVDGIQGDDRMPALPSLAGYEPYTIEKYKQAHGGAAPPQDYKEEGWVQWRSDILTHYLTDLYDAVKKADPECMVSMAPSIYPWCKSEYLQDWPQWIKNGKVDEICPQVYRYSFEAYEKTLQENVLDHMSRKEIKKLLNPGILLKVEDFDAQEDLLKQIVEHNRSKGIPGETWFYYQGLPENDQFFSTYPNM</sequence>
<dbReference type="SUPFAM" id="SSF51445">
    <property type="entry name" value="(Trans)glycosidases"/>
    <property type="match status" value="1"/>
</dbReference>
<comment type="caution">
    <text evidence="3">The sequence shown here is derived from an EMBL/GenBank/DDBJ whole genome shotgun (WGS) entry which is preliminary data.</text>
</comment>
<gene>
    <name evidence="3" type="ORF">PEDI_39260</name>
</gene>
<reference evidence="3 4" key="1">
    <citation type="submission" date="2021-12" db="EMBL/GenBank/DDBJ databases">
        <title>Genome sequencing of bacteria with rrn-lacking chromosome and rrn-plasmid.</title>
        <authorList>
            <person name="Anda M."/>
            <person name="Iwasaki W."/>
        </authorList>
    </citation>
    <scope>NUCLEOTIDE SEQUENCE [LARGE SCALE GENOMIC DNA]</scope>
    <source>
        <strain evidence="3 4">NBRC 15940</strain>
    </source>
</reference>
<evidence type="ECO:0000313" key="4">
    <source>
        <dbReference type="Proteomes" id="UP001310022"/>
    </source>
</evidence>
<keyword evidence="4" id="KW-1185">Reference proteome</keyword>
<dbReference type="InterPro" id="IPR003790">
    <property type="entry name" value="GHL10"/>
</dbReference>
<organism evidence="3 4">
    <name type="scientific">Persicobacter diffluens</name>
    <dbReference type="NCBI Taxonomy" id="981"/>
    <lineage>
        <taxon>Bacteria</taxon>
        <taxon>Pseudomonadati</taxon>
        <taxon>Bacteroidota</taxon>
        <taxon>Cytophagia</taxon>
        <taxon>Cytophagales</taxon>
        <taxon>Persicobacteraceae</taxon>
        <taxon>Persicobacter</taxon>
    </lineage>
</organism>
<dbReference type="Gene3D" id="3.20.20.80">
    <property type="entry name" value="Glycosidases"/>
    <property type="match status" value="1"/>
</dbReference>
<dbReference type="InterPro" id="IPR052177">
    <property type="entry name" value="Divisome_Glycosyl_Hydrolase"/>
</dbReference>
<dbReference type="PANTHER" id="PTHR43405">
    <property type="entry name" value="GLYCOSYL HYDROLASE DIGH"/>
    <property type="match status" value="1"/>
</dbReference>
<keyword evidence="1" id="KW-0732">Signal</keyword>
<dbReference type="EMBL" id="BQKE01000002">
    <property type="protein sequence ID" value="GJM63374.1"/>
    <property type="molecule type" value="Genomic_DNA"/>
</dbReference>
<dbReference type="InterPro" id="IPR017853">
    <property type="entry name" value="GH"/>
</dbReference>
<dbReference type="PANTHER" id="PTHR43405:SF1">
    <property type="entry name" value="GLYCOSYL HYDROLASE DIGH"/>
    <property type="match status" value="1"/>
</dbReference>
<name>A0AAN4W0D0_9BACT</name>
<protein>
    <recommendedName>
        <fullName evidence="2">Glycosyl hydrolase-like 10 domain-containing protein</fullName>
    </recommendedName>
</protein>
<evidence type="ECO:0000313" key="3">
    <source>
        <dbReference type="EMBL" id="GJM63374.1"/>
    </source>
</evidence>
<proteinExistence type="predicted"/>
<dbReference type="Proteomes" id="UP001310022">
    <property type="component" value="Unassembled WGS sequence"/>
</dbReference>
<evidence type="ECO:0000259" key="2">
    <source>
        <dbReference type="Pfam" id="PF02638"/>
    </source>
</evidence>